<feature type="region of interest" description="Disordered" evidence="2">
    <location>
        <begin position="1875"/>
        <end position="1899"/>
    </location>
</feature>
<reference evidence="3 4" key="1">
    <citation type="journal article" date="2008" name="Nature">
        <title>The genome of Laccaria bicolor provides insights into mycorrhizal symbiosis.</title>
        <authorList>
            <person name="Martin F."/>
            <person name="Aerts A."/>
            <person name="Ahren D."/>
            <person name="Brun A."/>
            <person name="Danchin E.G.J."/>
            <person name="Duchaussoy F."/>
            <person name="Gibon J."/>
            <person name="Kohler A."/>
            <person name="Lindquist E."/>
            <person name="Pereda V."/>
            <person name="Salamov A."/>
            <person name="Shapiro H.J."/>
            <person name="Wuyts J."/>
            <person name="Blaudez D."/>
            <person name="Buee M."/>
            <person name="Brokstein P."/>
            <person name="Canbaeck B."/>
            <person name="Cohen D."/>
            <person name="Courty P.E."/>
            <person name="Coutinho P.M."/>
            <person name="Delaruelle C."/>
            <person name="Detter J.C."/>
            <person name="Deveau A."/>
            <person name="DiFazio S."/>
            <person name="Duplessis S."/>
            <person name="Fraissinet-Tachet L."/>
            <person name="Lucic E."/>
            <person name="Frey-Klett P."/>
            <person name="Fourrey C."/>
            <person name="Feussner I."/>
            <person name="Gay G."/>
            <person name="Grimwood J."/>
            <person name="Hoegger P.J."/>
            <person name="Jain P."/>
            <person name="Kilaru S."/>
            <person name="Labbe J."/>
            <person name="Lin Y.C."/>
            <person name="Legue V."/>
            <person name="Le Tacon F."/>
            <person name="Marmeisse R."/>
            <person name="Melayah D."/>
            <person name="Montanini B."/>
            <person name="Muratet M."/>
            <person name="Nehls U."/>
            <person name="Niculita-Hirzel H."/>
            <person name="Oudot-Le Secq M.P."/>
            <person name="Peter M."/>
            <person name="Quesneville H."/>
            <person name="Rajashekar B."/>
            <person name="Reich M."/>
            <person name="Rouhier N."/>
            <person name="Schmutz J."/>
            <person name="Yin T."/>
            <person name="Chalot M."/>
            <person name="Henrissat B."/>
            <person name="Kuees U."/>
            <person name="Lucas S."/>
            <person name="Van de Peer Y."/>
            <person name="Podila G.K."/>
            <person name="Polle A."/>
            <person name="Pukkila P.J."/>
            <person name="Richardson P.M."/>
            <person name="Rouze P."/>
            <person name="Sanders I.R."/>
            <person name="Stajich J.E."/>
            <person name="Tunlid A."/>
            <person name="Tuskan G."/>
            <person name="Grigoriev I.V."/>
        </authorList>
    </citation>
    <scope>NUCLEOTIDE SEQUENCE [LARGE SCALE GENOMIC DNA]</scope>
    <source>
        <strain evidence="4">S238N-H82 / ATCC MYA-4686</strain>
    </source>
</reference>
<feature type="compositionally biased region" description="Pro residues" evidence="2">
    <location>
        <begin position="247"/>
        <end position="262"/>
    </location>
</feature>
<feature type="compositionally biased region" description="Pro residues" evidence="2">
    <location>
        <begin position="540"/>
        <end position="571"/>
    </location>
</feature>
<evidence type="ECO:0000256" key="2">
    <source>
        <dbReference type="SAM" id="MobiDB-lite"/>
    </source>
</evidence>
<feature type="region of interest" description="Disordered" evidence="2">
    <location>
        <begin position="1061"/>
        <end position="1083"/>
    </location>
</feature>
<feature type="region of interest" description="Disordered" evidence="2">
    <location>
        <begin position="1932"/>
        <end position="1953"/>
    </location>
</feature>
<feature type="region of interest" description="Disordered" evidence="2">
    <location>
        <begin position="409"/>
        <end position="448"/>
    </location>
</feature>
<dbReference type="InParanoid" id="B0E0M5"/>
<feature type="region of interest" description="Disordered" evidence="2">
    <location>
        <begin position="246"/>
        <end position="269"/>
    </location>
</feature>
<feature type="compositionally biased region" description="Basic and acidic residues" evidence="2">
    <location>
        <begin position="415"/>
        <end position="424"/>
    </location>
</feature>
<organism evidence="4">
    <name type="scientific">Laccaria bicolor (strain S238N-H82 / ATCC MYA-4686)</name>
    <name type="common">Bicoloured deceiver</name>
    <name type="synonym">Laccaria laccata var. bicolor</name>
    <dbReference type="NCBI Taxonomy" id="486041"/>
    <lineage>
        <taxon>Eukaryota</taxon>
        <taxon>Fungi</taxon>
        <taxon>Dikarya</taxon>
        <taxon>Basidiomycota</taxon>
        <taxon>Agaricomycotina</taxon>
        <taxon>Agaricomycetes</taxon>
        <taxon>Agaricomycetidae</taxon>
        <taxon>Agaricales</taxon>
        <taxon>Agaricineae</taxon>
        <taxon>Hydnangiaceae</taxon>
        <taxon>Laccaria</taxon>
    </lineage>
</organism>
<feature type="compositionally biased region" description="Polar residues" evidence="2">
    <location>
        <begin position="2006"/>
        <end position="2032"/>
    </location>
</feature>
<feature type="compositionally biased region" description="Pro residues" evidence="2">
    <location>
        <begin position="324"/>
        <end position="338"/>
    </location>
</feature>
<evidence type="ECO:0000313" key="3">
    <source>
        <dbReference type="EMBL" id="EDQ99612.1"/>
    </source>
</evidence>
<feature type="compositionally biased region" description="Low complexity" evidence="2">
    <location>
        <begin position="1062"/>
        <end position="1074"/>
    </location>
</feature>
<feature type="region of interest" description="Disordered" evidence="2">
    <location>
        <begin position="706"/>
        <end position="731"/>
    </location>
</feature>
<dbReference type="PANTHER" id="PTHR13037">
    <property type="entry name" value="FORMIN"/>
    <property type="match status" value="1"/>
</dbReference>
<dbReference type="HOGENOM" id="CLU_232728_0_0_1"/>
<feature type="region of interest" description="Disordered" evidence="2">
    <location>
        <begin position="1117"/>
        <end position="1182"/>
    </location>
</feature>
<feature type="compositionally biased region" description="Basic residues" evidence="2">
    <location>
        <begin position="1120"/>
        <end position="1135"/>
    </location>
</feature>
<feature type="compositionally biased region" description="Basic and acidic residues" evidence="2">
    <location>
        <begin position="578"/>
        <end position="599"/>
    </location>
</feature>
<dbReference type="GeneID" id="6085378"/>
<accession>B0E0M5</accession>
<feature type="compositionally biased region" description="Basic residues" evidence="2">
    <location>
        <begin position="1158"/>
        <end position="1175"/>
    </location>
</feature>
<proteinExistence type="predicted"/>
<feature type="region of interest" description="Disordered" evidence="2">
    <location>
        <begin position="323"/>
        <end position="351"/>
    </location>
</feature>
<dbReference type="Proteomes" id="UP000001194">
    <property type="component" value="Unassembled WGS sequence"/>
</dbReference>
<feature type="region of interest" description="Disordered" evidence="2">
    <location>
        <begin position="520"/>
        <end position="666"/>
    </location>
</feature>
<sequence>MLGSYRADGDQRKQRIDLCGGVVGAEGGGVPATLTSHLVSLSRSKNEKGRKGERLKAPLYWHPGVPGIRISYGGRLSSWSTGHSTLKRTASRRDTGSRCDRCIIRRKARDFCAMRGGVVNGVGMALGNGGGNPYIVPVRRPPMNNVSVSGAHQGANPSRPFMLLPHQFQRPSHPPIPHSIGPYVNHFNSRGEMVQFVSRPMVPPLPTSAPIQLCKTPGCNAVLLPQYHYPGRLCKRCQQTQYQFVPPRAPDMQRPPPPPSPPSSKSTTVEEDAAIDLTNLDAGLDDDDDVEMDDLELELTYPELPPATPSPFVTTPLVTNANPRVPPPSITRIPPVPRAPTNHRKRRKVDVGIAESRQTKIKVPVRKTSLKLCSSLDCTGVVSPESRARRCVGCVMRAWRVLKVGLGGVDDREEGETGRDKDEGEGNNGKGKTERKNGKKMGKKKGVTWADEAEGGGCLEKMTRIVPLPLLDDVERKVCGEMMGCEKGEEGRVRVECAAGLDDHEGGDVVMDEVEDVDEDVMPSDASADPPNLRSDFPMPCLPTPPPSASPPPCSSVPPPSLASPSSPGPSPVEVENEASHHQHSTIRDLDLKTTDTDVRIPGWDSDLSNLSESDSLDEDDDDSETDSTTDSDSDSTDESDSTDDSDTSISTNTVPVSVPVPEPAQPSITGLKIRIRIPPARIRLLRFWRVGLGIVCCVERGGGRGGGGETRLPSTFYKTPQKKKKKRRQSYRVPGCVQSAIVHILYRPLRSIVGRCVVGLKGEGRCQSRDCGMLRAVNSTSVECKQCLTGARYSKKRARPKSSPSSSGMMDVLGRIVARRKEYTPEKPRIPSSYIEYKSLSSLLEDFRIRLGGFLQAQSYHFMHMCNNNSTPRAAIFGFDGEFSVVALDLDVPSRKAEVEGEVLRLKGEVERIGRVRFRGWCRFSILGSSLVSSWRRRRETENENENDAGLQPVSTGYNHSNRRWPSEYSHWWPQINTVGYIALVMTILLVSSSTPIYYTPMDNPLQITQLLESVGADLVNEYISEIFPTPVVASGWHKIENAPDWIDMHAFMGWMSRRLQSQPKSQSTPTSSRHIKREPIALTPIIKREPDIISLTDSDGSDVIESVGAPSWATLAPQRHRKASSMGKKRPRKSSPIDSEGSDCEVLDKPSTAAPPRRHRKMAPSQKKRRIRKGSSSEEENEYIKITRQLKVKNLVTLTELPKTWTVPRPEDDIAYLLDLSDDTRVWEDESGKALSMAAILKSEDQDSWGGGSCGSIKPAKTPKVIPLDNQPCQYAEHRCQGVYHCSEIDPSLLDSCERYEPDEDERRELFNAEREVNMEETSIVELRAVAFVKEAEGIACPAVDESGTPCAGVAVYRKMNKVNWDGKKSFVGCSRYMHGDRKSHRFVSIPKEVNEGHVKELLTSGDKSLKTLVNTKACAHVISARSGLKGDGKCKYSHVKDGKVVQGRLMHRNCPTLIQIYSPVDRSDRRAIVILRGAHNHPMLVATKLSRDGKDKYKEAARKAGPIGLTVLNLDKAPSTKAFFNGDIPALADPALAISRLHRKLVREVRNENNPHGNELEGVLYMHRKNHELLPEKRYIHEVRSQDGVDMIITMLPSLAALIHTADSTLHDNTYKRVYGKWKEWEVVIWDKRLNMSPHIRILALGVTVARIYCTHETRAAFLQMWSGLWDTVEKVTGKFVHFRFIDGTGLRAILVDGCKPQVDACGDDLLNRVRKREKHLIVERDPQIIVQHIIRTCWVHLVRKFEDLAKSCPDEVMNRIRGFPFLETHEEVDEFIKWCENSEHKKVRDWMVDKKQSPWFIPSLNRFMSKISEEDWYLTPADTNLNESAHPYTNKHTGTNLKILEAIQKAHELDLDIEAKREQMEKDCILSNHYNTQPERDRANRKRRDARTQKLEARNDAIDELDNITNQINEAAARAKELRARKKELQSASGIKRTKAKPGAKVVAAPQRPIAGPSQSVQVPEFSDSEDLEANYHEDVFSGNPSPARSLVLHCPTNPFTFESTPTRRLRSPSNFDMTQNSTSSSPYSGYRLPAPNSSPTRSGTIFPSRSGNFVFDKSLDPSFLIPPTYNSF</sequence>
<name>B0E0M5_LACBS</name>
<feature type="compositionally biased region" description="Low complexity" evidence="2">
    <location>
        <begin position="605"/>
        <end position="614"/>
    </location>
</feature>
<evidence type="ECO:0000256" key="1">
    <source>
        <dbReference type="ARBA" id="ARBA00022581"/>
    </source>
</evidence>
<dbReference type="PANTHER" id="PTHR13037:SF24">
    <property type="entry name" value="POLYCOMB PROTEIN PCL-RELATED"/>
    <property type="match status" value="1"/>
</dbReference>
<feature type="compositionally biased region" description="Basic residues" evidence="2">
    <location>
        <begin position="437"/>
        <end position="446"/>
    </location>
</feature>
<dbReference type="EMBL" id="DS547161">
    <property type="protein sequence ID" value="EDQ99612.1"/>
    <property type="molecule type" value="Genomic_DNA"/>
</dbReference>
<protein>
    <submittedName>
        <fullName evidence="3">Predicted protein</fullName>
    </submittedName>
</protein>
<gene>
    <name evidence="3" type="ORF">LACBIDRAFT_295947</name>
</gene>
<keyword evidence="4" id="KW-1185">Reference proteome</keyword>
<dbReference type="OrthoDB" id="3266602at2759"/>
<dbReference type="KEGG" id="lbc:LACBIDRAFT_295947"/>
<feature type="compositionally biased region" description="Basic residues" evidence="2">
    <location>
        <begin position="721"/>
        <end position="731"/>
    </location>
</feature>
<feature type="compositionally biased region" description="Low complexity" evidence="2">
    <location>
        <begin position="648"/>
        <end position="658"/>
    </location>
</feature>
<keyword evidence="1" id="KW-0945">Host-virus interaction</keyword>
<feature type="compositionally biased region" description="Acidic residues" evidence="2">
    <location>
        <begin position="615"/>
        <end position="647"/>
    </location>
</feature>
<evidence type="ECO:0000313" key="4">
    <source>
        <dbReference type="Proteomes" id="UP000001194"/>
    </source>
</evidence>
<dbReference type="RefSeq" id="XP_001889723.1">
    <property type="nucleotide sequence ID" value="XM_001889688.1"/>
</dbReference>
<feature type="region of interest" description="Disordered" evidence="2">
    <location>
        <begin position="2006"/>
        <end position="2047"/>
    </location>
</feature>